<dbReference type="GO" id="GO:0004364">
    <property type="term" value="F:glutathione transferase activity"/>
    <property type="evidence" value="ECO:0007669"/>
    <property type="project" value="TreeGrafter"/>
</dbReference>
<dbReference type="EMBL" id="JMIW01000006">
    <property type="protein sequence ID" value="KEO89216.1"/>
    <property type="molecule type" value="Genomic_DNA"/>
</dbReference>
<dbReference type="InterPro" id="IPR036249">
    <property type="entry name" value="Thioredoxin-like_sf"/>
</dbReference>
<evidence type="ECO:0000259" key="3">
    <source>
        <dbReference type="PROSITE" id="PS50405"/>
    </source>
</evidence>
<gene>
    <name evidence="4" type="ORF">EH31_14390</name>
</gene>
<dbReference type="SUPFAM" id="SSF52833">
    <property type="entry name" value="Thioredoxin-like"/>
    <property type="match status" value="1"/>
</dbReference>
<keyword evidence="4" id="KW-0808">Transferase</keyword>
<dbReference type="OrthoDB" id="9794721at2"/>
<dbReference type="PROSITE" id="PS50404">
    <property type="entry name" value="GST_NTER"/>
    <property type="match status" value="1"/>
</dbReference>
<feature type="domain" description="GST N-terminal" evidence="2">
    <location>
        <begin position="1"/>
        <end position="80"/>
    </location>
</feature>
<evidence type="ECO:0000256" key="1">
    <source>
        <dbReference type="ARBA" id="ARBA00011738"/>
    </source>
</evidence>
<dbReference type="Proteomes" id="UP000027647">
    <property type="component" value="Unassembled WGS sequence"/>
</dbReference>
<protein>
    <submittedName>
        <fullName evidence="4">Glutathione S-transferase</fullName>
    </submittedName>
</protein>
<comment type="subunit">
    <text evidence="1">Homodimer.</text>
</comment>
<dbReference type="GO" id="GO:0006749">
    <property type="term" value="P:glutathione metabolic process"/>
    <property type="evidence" value="ECO:0007669"/>
    <property type="project" value="TreeGrafter"/>
</dbReference>
<dbReference type="InterPro" id="IPR010987">
    <property type="entry name" value="Glutathione-S-Trfase_C-like"/>
</dbReference>
<dbReference type="InterPro" id="IPR040079">
    <property type="entry name" value="Glutathione_S-Trfase"/>
</dbReference>
<evidence type="ECO:0000259" key="2">
    <source>
        <dbReference type="PROSITE" id="PS50404"/>
    </source>
</evidence>
<dbReference type="PANTHER" id="PTHR43969">
    <property type="entry name" value="GLUTATHIONE S TRANSFERASE D10, ISOFORM A-RELATED"/>
    <property type="match status" value="1"/>
</dbReference>
<evidence type="ECO:0000313" key="5">
    <source>
        <dbReference type="Proteomes" id="UP000027647"/>
    </source>
</evidence>
<dbReference type="Gene3D" id="3.40.30.10">
    <property type="entry name" value="Glutaredoxin"/>
    <property type="match status" value="1"/>
</dbReference>
<dbReference type="STRING" id="1044.EH31_14390"/>
<dbReference type="AlphaFoldDB" id="A0A074M3N0"/>
<proteinExistence type="predicted"/>
<comment type="caution">
    <text evidence="4">The sequence shown here is derived from an EMBL/GenBank/DDBJ whole genome shotgun (WGS) entry which is preliminary data.</text>
</comment>
<organism evidence="4 5">
    <name type="scientific">Erythrobacter longus</name>
    <dbReference type="NCBI Taxonomy" id="1044"/>
    <lineage>
        <taxon>Bacteria</taxon>
        <taxon>Pseudomonadati</taxon>
        <taxon>Pseudomonadota</taxon>
        <taxon>Alphaproteobacteria</taxon>
        <taxon>Sphingomonadales</taxon>
        <taxon>Erythrobacteraceae</taxon>
        <taxon>Erythrobacter/Porphyrobacter group</taxon>
        <taxon>Erythrobacter</taxon>
    </lineage>
</organism>
<sequence length="223" mass="25405">MWQIYQFPLCPFSRKIRLLMGEKGIAYDLVREDPWTPSEMFPNLNAAGTTPVVVNEEKKLVLADSRAIGEYFEETVDNSPMINGTAANRAEIRRLVALFDENFYHDVTGPLLMERMKKRIVYKQPPNSTVLRDAMKNAHGHLDYMDWLIDNRPWLAGSTMSLADLAAAAQISVADYLGGIDWKGHEQTRGWYSVFKSRPSFRPLLSERMDVIKPPAHYALVDG</sequence>
<dbReference type="InterPro" id="IPR004045">
    <property type="entry name" value="Glutathione_S-Trfase_N"/>
</dbReference>
<keyword evidence="5" id="KW-1185">Reference proteome</keyword>
<dbReference type="eggNOG" id="COG0625">
    <property type="taxonomic scope" value="Bacteria"/>
</dbReference>
<dbReference type="CDD" id="cd00299">
    <property type="entry name" value="GST_C_family"/>
    <property type="match status" value="1"/>
</dbReference>
<accession>A0A074M3N0</accession>
<dbReference type="SUPFAM" id="SSF47616">
    <property type="entry name" value="GST C-terminal domain-like"/>
    <property type="match status" value="1"/>
</dbReference>
<dbReference type="PANTHER" id="PTHR43969:SF9">
    <property type="entry name" value="GLUTATHIONE S TRANSFERASE D10, ISOFORM A-RELATED"/>
    <property type="match status" value="1"/>
</dbReference>
<dbReference type="Gene3D" id="1.20.1050.10">
    <property type="match status" value="1"/>
</dbReference>
<dbReference type="PROSITE" id="PS50405">
    <property type="entry name" value="GST_CTER"/>
    <property type="match status" value="1"/>
</dbReference>
<dbReference type="SFLD" id="SFLDS00019">
    <property type="entry name" value="Glutathione_Transferase_(cytos"/>
    <property type="match status" value="1"/>
</dbReference>
<reference evidence="4 5" key="1">
    <citation type="submission" date="2014-04" db="EMBL/GenBank/DDBJ databases">
        <title>A comprehensive comparison of genomes of Erythrobacter spp. strains.</title>
        <authorList>
            <person name="Zheng Q."/>
        </authorList>
    </citation>
    <scope>NUCLEOTIDE SEQUENCE [LARGE SCALE GENOMIC DNA]</scope>
    <source>
        <strain evidence="4 5">DSM 6997</strain>
    </source>
</reference>
<evidence type="ECO:0000313" key="4">
    <source>
        <dbReference type="EMBL" id="KEO89216.1"/>
    </source>
</evidence>
<dbReference type="CDD" id="cd00570">
    <property type="entry name" value="GST_N_family"/>
    <property type="match status" value="1"/>
</dbReference>
<dbReference type="InterPro" id="IPR036282">
    <property type="entry name" value="Glutathione-S-Trfase_C_sf"/>
</dbReference>
<dbReference type="RefSeq" id="WP_034961112.1">
    <property type="nucleotide sequence ID" value="NZ_JMIW01000006.1"/>
</dbReference>
<feature type="domain" description="GST C-terminal" evidence="3">
    <location>
        <begin position="85"/>
        <end position="216"/>
    </location>
</feature>
<dbReference type="Pfam" id="PF13409">
    <property type="entry name" value="GST_N_2"/>
    <property type="match status" value="1"/>
</dbReference>
<name>A0A074M3N0_ERYLO</name>